<comment type="similarity">
    <text evidence="6">Belongs to the TVP38/TMEM64 family.</text>
</comment>
<feature type="transmembrane region" description="Helical" evidence="6">
    <location>
        <begin position="131"/>
        <end position="152"/>
    </location>
</feature>
<feature type="domain" description="VTT" evidence="7">
    <location>
        <begin position="33"/>
        <end position="150"/>
    </location>
</feature>
<evidence type="ECO:0000313" key="9">
    <source>
        <dbReference type="Proteomes" id="UP000176705"/>
    </source>
</evidence>
<dbReference type="PANTHER" id="PTHR12677:SF59">
    <property type="entry name" value="GOLGI APPARATUS MEMBRANE PROTEIN TVP38-RELATED"/>
    <property type="match status" value="1"/>
</dbReference>
<comment type="caution">
    <text evidence="8">The sequence shown here is derived from an EMBL/GenBank/DDBJ whole genome shotgun (WGS) entry which is preliminary data.</text>
</comment>
<protein>
    <recommendedName>
        <fullName evidence="6">TVP38/TMEM64 family membrane protein</fullName>
    </recommendedName>
</protein>
<comment type="subcellular location">
    <subcellularLocation>
        <location evidence="1 6">Cell membrane</location>
        <topology evidence="1 6">Multi-pass membrane protein</topology>
    </subcellularLocation>
</comment>
<comment type="caution">
    <text evidence="6">Lacks conserved residue(s) required for the propagation of feature annotation.</text>
</comment>
<dbReference type="InterPro" id="IPR032816">
    <property type="entry name" value="VTT_dom"/>
</dbReference>
<name>A0A1G2LCR2_9BACT</name>
<evidence type="ECO:0000256" key="4">
    <source>
        <dbReference type="ARBA" id="ARBA00022989"/>
    </source>
</evidence>
<evidence type="ECO:0000256" key="2">
    <source>
        <dbReference type="ARBA" id="ARBA00022475"/>
    </source>
</evidence>
<keyword evidence="5 6" id="KW-0472">Membrane</keyword>
<keyword evidence="4 6" id="KW-1133">Transmembrane helix</keyword>
<proteinExistence type="inferred from homology"/>
<organism evidence="8 9">
    <name type="scientific">Candidatus Sungbacteria bacterium RIFCSPLOWO2_01_FULL_59_16</name>
    <dbReference type="NCBI Taxonomy" id="1802280"/>
    <lineage>
        <taxon>Bacteria</taxon>
        <taxon>Candidatus Sungiibacteriota</taxon>
    </lineage>
</organism>
<evidence type="ECO:0000256" key="6">
    <source>
        <dbReference type="RuleBase" id="RU366058"/>
    </source>
</evidence>
<gene>
    <name evidence="8" type="ORF">A3B37_02400</name>
</gene>
<evidence type="ECO:0000256" key="3">
    <source>
        <dbReference type="ARBA" id="ARBA00022692"/>
    </source>
</evidence>
<dbReference type="GO" id="GO:0005886">
    <property type="term" value="C:plasma membrane"/>
    <property type="evidence" value="ECO:0007669"/>
    <property type="project" value="UniProtKB-SubCell"/>
</dbReference>
<dbReference type="STRING" id="1802280.A3B37_02400"/>
<evidence type="ECO:0000259" key="7">
    <source>
        <dbReference type="Pfam" id="PF09335"/>
    </source>
</evidence>
<evidence type="ECO:0000313" key="8">
    <source>
        <dbReference type="EMBL" id="OHA09390.1"/>
    </source>
</evidence>
<sequence length="192" mass="21276">MQEGLRQLLDSYPLLAPAVFIVVRSLAIIIPPIPGAFIDLAGIAAFGPLTAFFLGEAGLMLGAVVAFLIARRFREPAVRRFTALEGVTRWEESISEARKFWTLVLIRLPTNAFFDYVSYAAGLTKIGFWKFFFSTLIGHLPGTIIFFLVGGVFYQSGVYYFVVFVVSLVVVTLATTKGGRIIERLRRLFLAG</sequence>
<dbReference type="EMBL" id="MHQS01000003">
    <property type="protein sequence ID" value="OHA09390.1"/>
    <property type="molecule type" value="Genomic_DNA"/>
</dbReference>
<keyword evidence="2 6" id="KW-1003">Cell membrane</keyword>
<reference evidence="8 9" key="1">
    <citation type="journal article" date="2016" name="Nat. Commun.">
        <title>Thousands of microbial genomes shed light on interconnected biogeochemical processes in an aquifer system.</title>
        <authorList>
            <person name="Anantharaman K."/>
            <person name="Brown C.T."/>
            <person name="Hug L.A."/>
            <person name="Sharon I."/>
            <person name="Castelle C.J."/>
            <person name="Probst A.J."/>
            <person name="Thomas B.C."/>
            <person name="Singh A."/>
            <person name="Wilkins M.J."/>
            <person name="Karaoz U."/>
            <person name="Brodie E.L."/>
            <person name="Williams K.H."/>
            <person name="Hubbard S.S."/>
            <person name="Banfield J.F."/>
        </authorList>
    </citation>
    <scope>NUCLEOTIDE SEQUENCE [LARGE SCALE GENOMIC DNA]</scope>
</reference>
<feature type="transmembrane region" description="Helical" evidence="6">
    <location>
        <begin position="12"/>
        <end position="33"/>
    </location>
</feature>
<feature type="transmembrane region" description="Helical" evidence="6">
    <location>
        <begin position="158"/>
        <end position="176"/>
    </location>
</feature>
<dbReference type="Pfam" id="PF09335">
    <property type="entry name" value="VTT_dom"/>
    <property type="match status" value="1"/>
</dbReference>
<evidence type="ECO:0000256" key="1">
    <source>
        <dbReference type="ARBA" id="ARBA00004651"/>
    </source>
</evidence>
<accession>A0A1G2LCR2</accession>
<evidence type="ECO:0000256" key="5">
    <source>
        <dbReference type="ARBA" id="ARBA00023136"/>
    </source>
</evidence>
<dbReference type="InterPro" id="IPR015414">
    <property type="entry name" value="TMEM64"/>
</dbReference>
<dbReference type="PANTHER" id="PTHR12677">
    <property type="entry name" value="GOLGI APPARATUS MEMBRANE PROTEIN TVP38-RELATED"/>
    <property type="match status" value="1"/>
</dbReference>
<feature type="transmembrane region" description="Helical" evidence="6">
    <location>
        <begin position="45"/>
        <end position="70"/>
    </location>
</feature>
<keyword evidence="3 6" id="KW-0812">Transmembrane</keyword>
<dbReference type="AlphaFoldDB" id="A0A1G2LCR2"/>
<dbReference type="Proteomes" id="UP000176705">
    <property type="component" value="Unassembled WGS sequence"/>
</dbReference>